<feature type="region of interest" description="Disordered" evidence="1">
    <location>
        <begin position="143"/>
        <end position="174"/>
    </location>
</feature>
<feature type="compositionally biased region" description="Basic residues" evidence="1">
    <location>
        <begin position="158"/>
        <end position="174"/>
    </location>
</feature>
<evidence type="ECO:0000313" key="3">
    <source>
        <dbReference type="Proteomes" id="UP001341840"/>
    </source>
</evidence>
<evidence type="ECO:0000313" key="2">
    <source>
        <dbReference type="EMBL" id="MED6187826.1"/>
    </source>
</evidence>
<comment type="caution">
    <text evidence="2">The sequence shown here is derived from an EMBL/GenBank/DDBJ whole genome shotgun (WGS) entry which is preliminary data.</text>
</comment>
<accession>A0ABU6WSH9</accession>
<proteinExistence type="predicted"/>
<organism evidence="2 3">
    <name type="scientific">Stylosanthes scabra</name>
    <dbReference type="NCBI Taxonomy" id="79078"/>
    <lineage>
        <taxon>Eukaryota</taxon>
        <taxon>Viridiplantae</taxon>
        <taxon>Streptophyta</taxon>
        <taxon>Embryophyta</taxon>
        <taxon>Tracheophyta</taxon>
        <taxon>Spermatophyta</taxon>
        <taxon>Magnoliopsida</taxon>
        <taxon>eudicotyledons</taxon>
        <taxon>Gunneridae</taxon>
        <taxon>Pentapetalae</taxon>
        <taxon>rosids</taxon>
        <taxon>fabids</taxon>
        <taxon>Fabales</taxon>
        <taxon>Fabaceae</taxon>
        <taxon>Papilionoideae</taxon>
        <taxon>50 kb inversion clade</taxon>
        <taxon>dalbergioids sensu lato</taxon>
        <taxon>Dalbergieae</taxon>
        <taxon>Pterocarpus clade</taxon>
        <taxon>Stylosanthes</taxon>
    </lineage>
</organism>
<gene>
    <name evidence="2" type="ORF">PIB30_080210</name>
</gene>
<dbReference type="Proteomes" id="UP001341840">
    <property type="component" value="Unassembled WGS sequence"/>
</dbReference>
<keyword evidence="3" id="KW-1185">Reference proteome</keyword>
<dbReference type="EMBL" id="JASCZI010182404">
    <property type="protein sequence ID" value="MED6187826.1"/>
    <property type="molecule type" value="Genomic_DNA"/>
</dbReference>
<feature type="compositionally biased region" description="Polar residues" evidence="1">
    <location>
        <begin position="143"/>
        <end position="156"/>
    </location>
</feature>
<sequence length="174" mass="19695">MWGKICVTTIDIHTEAIIKVLRTSLEAQFLRNKAVNKWHTSKEESFKIGKIRCSLNKSHKDLNYLAIHLHINPFSAIALGYAVELVTKGTSSYLEYRDLASHSKSFGQSLRDRTLTLVLSVGNSYSRDKKCSVGDPSERWTTKCHSTMGEQPTAVTRNRLRKRKSIKGTKPSRS</sequence>
<name>A0ABU6WSH9_9FABA</name>
<protein>
    <submittedName>
        <fullName evidence="2">Uncharacterized protein</fullName>
    </submittedName>
</protein>
<reference evidence="2 3" key="1">
    <citation type="journal article" date="2023" name="Plants (Basel)">
        <title>Bridging the Gap: Combining Genomics and Transcriptomics Approaches to Understand Stylosanthes scabra, an Orphan Legume from the Brazilian Caatinga.</title>
        <authorList>
            <person name="Ferreira-Neto J.R.C."/>
            <person name="da Silva M.D."/>
            <person name="Binneck E."/>
            <person name="de Melo N.F."/>
            <person name="da Silva R.H."/>
            <person name="de Melo A.L.T.M."/>
            <person name="Pandolfi V."/>
            <person name="Bustamante F.O."/>
            <person name="Brasileiro-Vidal A.C."/>
            <person name="Benko-Iseppon A.M."/>
        </authorList>
    </citation>
    <scope>NUCLEOTIDE SEQUENCE [LARGE SCALE GENOMIC DNA]</scope>
    <source>
        <tissue evidence="2">Leaves</tissue>
    </source>
</reference>
<evidence type="ECO:0000256" key="1">
    <source>
        <dbReference type="SAM" id="MobiDB-lite"/>
    </source>
</evidence>